<dbReference type="Gene3D" id="3.40.630.10">
    <property type="entry name" value="Zn peptidases"/>
    <property type="match status" value="1"/>
</dbReference>
<dbReference type="InterPro" id="IPR017439">
    <property type="entry name" value="Amidohydrolase"/>
</dbReference>
<dbReference type="InterPro" id="IPR011650">
    <property type="entry name" value="Peptidase_M20_dimer"/>
</dbReference>
<name>A0A443IG29_9GAMM</name>
<dbReference type="InterPro" id="IPR002933">
    <property type="entry name" value="Peptidase_M20"/>
</dbReference>
<dbReference type="PANTHER" id="PTHR11014:SF63">
    <property type="entry name" value="METALLOPEPTIDASE, PUTATIVE (AFU_ORTHOLOGUE AFUA_6G09600)-RELATED"/>
    <property type="match status" value="1"/>
</dbReference>
<feature type="binding site" evidence="2">
    <location>
        <position position="176"/>
    </location>
    <ligand>
        <name>Mn(2+)</name>
        <dbReference type="ChEBI" id="CHEBI:29035"/>
        <label>2</label>
    </ligand>
</feature>
<dbReference type="PIRSF" id="PIRSF005962">
    <property type="entry name" value="Pept_M20D_amidohydro"/>
    <property type="match status" value="1"/>
</dbReference>
<dbReference type="Pfam" id="PF07687">
    <property type="entry name" value="M20_dimer"/>
    <property type="match status" value="1"/>
</dbReference>
<dbReference type="FunFam" id="3.30.70.360:FF:000001">
    <property type="entry name" value="N-acetyldiaminopimelate deacetylase"/>
    <property type="match status" value="1"/>
</dbReference>
<reference evidence="4 5" key="1">
    <citation type="submission" date="2014-04" db="EMBL/GenBank/DDBJ databases">
        <title>Draft genome sequence of Pantoea beijingensis strain LMG 27579, an emerging pathogen to Pleurotus eryngii with potential industrial application.</title>
        <authorList>
            <person name="Xu F."/>
            <person name="Liu Y."/>
            <person name="Wang S."/>
            <person name="Yin Y."/>
            <person name="Ma Y."/>
            <person name="Zhao S."/>
            <person name="Rong C."/>
        </authorList>
    </citation>
    <scope>NUCLEOTIDE SEQUENCE [LARGE SCALE GENOMIC DNA]</scope>
    <source>
        <strain evidence="4 5">LMG 27579</strain>
    </source>
</reference>
<organism evidence="4 5">
    <name type="scientific">[Pantoea] beijingensis</name>
    <dbReference type="NCBI Taxonomy" id="1324864"/>
    <lineage>
        <taxon>Bacteria</taxon>
        <taxon>Pseudomonadati</taxon>
        <taxon>Pseudomonadota</taxon>
        <taxon>Gammaproteobacteria</taxon>
        <taxon>Enterobacterales</taxon>
        <taxon>Erwiniaceae</taxon>
        <taxon>Erwinia</taxon>
    </lineage>
</organism>
<evidence type="ECO:0000259" key="3">
    <source>
        <dbReference type="Pfam" id="PF07687"/>
    </source>
</evidence>
<comment type="caution">
    <text evidence="4">The sequence shown here is derived from an EMBL/GenBank/DDBJ whole genome shotgun (WGS) entry which is preliminary data.</text>
</comment>
<evidence type="ECO:0000313" key="4">
    <source>
        <dbReference type="EMBL" id="RWR03037.1"/>
    </source>
</evidence>
<dbReference type="GO" id="GO:0050118">
    <property type="term" value="F:N-acetyldiaminopimelate deacetylase activity"/>
    <property type="evidence" value="ECO:0007669"/>
    <property type="project" value="UniProtKB-ARBA"/>
</dbReference>
<evidence type="ECO:0000256" key="1">
    <source>
        <dbReference type="ARBA" id="ARBA00022801"/>
    </source>
</evidence>
<dbReference type="GO" id="GO:0046872">
    <property type="term" value="F:metal ion binding"/>
    <property type="evidence" value="ECO:0007669"/>
    <property type="project" value="UniProtKB-KW"/>
</dbReference>
<evidence type="ECO:0000256" key="2">
    <source>
        <dbReference type="PIRSR" id="PIRSR005962-1"/>
    </source>
</evidence>
<dbReference type="RefSeq" id="WP_128175604.1">
    <property type="nucleotide sequence ID" value="NZ_CP071409.1"/>
</dbReference>
<dbReference type="Proteomes" id="UP000288794">
    <property type="component" value="Unassembled WGS sequence"/>
</dbReference>
<dbReference type="AlphaFoldDB" id="A0A443IG29"/>
<dbReference type="EMBL" id="JMEE01000004">
    <property type="protein sequence ID" value="RWR03037.1"/>
    <property type="molecule type" value="Genomic_DNA"/>
</dbReference>
<feature type="binding site" evidence="2">
    <location>
        <position position="116"/>
    </location>
    <ligand>
        <name>Mn(2+)</name>
        <dbReference type="ChEBI" id="CHEBI:29035"/>
        <label>2</label>
    </ligand>
</feature>
<dbReference type="Gene3D" id="3.30.70.360">
    <property type="match status" value="1"/>
</dbReference>
<dbReference type="GO" id="GO:0019877">
    <property type="term" value="P:diaminopimelate biosynthetic process"/>
    <property type="evidence" value="ECO:0007669"/>
    <property type="project" value="UniProtKB-ARBA"/>
</dbReference>
<accession>A0A443IG29</accession>
<dbReference type="SUPFAM" id="SSF55031">
    <property type="entry name" value="Bacterial exopeptidase dimerisation domain"/>
    <property type="match status" value="1"/>
</dbReference>
<feature type="domain" description="Peptidase M20 dimerisation" evidence="3">
    <location>
        <begin position="199"/>
        <end position="289"/>
    </location>
</feature>
<proteinExistence type="predicted"/>
<keyword evidence="2" id="KW-0479">Metal-binding</keyword>
<feature type="binding site" evidence="2">
    <location>
        <position position="114"/>
    </location>
    <ligand>
        <name>Mn(2+)</name>
        <dbReference type="ChEBI" id="CHEBI:29035"/>
        <label>2</label>
    </ligand>
</feature>
<evidence type="ECO:0000313" key="5">
    <source>
        <dbReference type="Proteomes" id="UP000288794"/>
    </source>
</evidence>
<dbReference type="Pfam" id="PF01546">
    <property type="entry name" value="Peptidase_M20"/>
    <property type="match status" value="1"/>
</dbReference>
<feature type="binding site" evidence="2">
    <location>
        <position position="150"/>
    </location>
    <ligand>
        <name>Mn(2+)</name>
        <dbReference type="ChEBI" id="CHEBI:29035"/>
        <label>2</label>
    </ligand>
</feature>
<keyword evidence="1 4" id="KW-0378">Hydrolase</keyword>
<dbReference type="NCBIfam" id="TIGR01891">
    <property type="entry name" value="amidohydrolases"/>
    <property type="match status" value="1"/>
</dbReference>
<comment type="cofactor">
    <cofactor evidence="2">
        <name>Mn(2+)</name>
        <dbReference type="ChEBI" id="CHEBI:29035"/>
    </cofactor>
    <text evidence="2">The Mn(2+) ion enhances activity.</text>
</comment>
<keyword evidence="5" id="KW-1185">Reference proteome</keyword>
<dbReference type="InterPro" id="IPR036264">
    <property type="entry name" value="Bact_exopeptidase_dim_dom"/>
</dbReference>
<dbReference type="PANTHER" id="PTHR11014">
    <property type="entry name" value="PEPTIDASE M20 FAMILY MEMBER"/>
    <property type="match status" value="1"/>
</dbReference>
<sequence>MRQRLQPLQNTIQSLLPALTDIYKDLHQNPELSMQEYRTAGIVAEKLAALGYEVHKELGVTGVVGILKNGPGKTVMLRADMDALPIEEKTNLPYASKVTGKTLDGEMTPVAHMCGHDLHVTWLLGAAEVMAKHRNSWTGTLMLVFQPGEECGIGALSMLKDMQDTFPKPDIILGQHVMPGAPGTVGYRTGVILSAGDSLSITFKGKGAHGAMPHLAKDPVMMAAYTAVRLQSIVSREIAPLDSAVLTIGCINAGTKENIIPDEAVIKLNMRSYSDNVREKMLSSVKKICTCESHASGAADPNISVISSYPVTDNDAAAMDVIREGFIDYFGDKAYETPPAVASEDFSQFGRKWQVPYVFWLVGGTDGAIWDNAVKTDSVNSIPANHSSLFTVSLDPALRTGMEAMLVGALCWL</sequence>
<protein>
    <submittedName>
        <fullName evidence="4">Amidohydrolase</fullName>
    </submittedName>
</protein>
<keyword evidence="2" id="KW-0464">Manganese</keyword>
<dbReference type="SUPFAM" id="SSF53187">
    <property type="entry name" value="Zn-dependent exopeptidases"/>
    <property type="match status" value="1"/>
</dbReference>
<gene>
    <name evidence="4" type="ORF">ED28_04360</name>
</gene>